<reference evidence="2" key="1">
    <citation type="submission" date="2013-09" db="EMBL/GenBank/DDBJ databases">
        <title>Corchorus olitorius genome sequencing.</title>
        <authorList>
            <person name="Alam M."/>
            <person name="Haque M.S."/>
            <person name="Islam M.S."/>
            <person name="Emdad E.M."/>
            <person name="Islam M.M."/>
            <person name="Ahmed B."/>
            <person name="Halim A."/>
            <person name="Hossen Q.M.M."/>
            <person name="Hossain M.Z."/>
            <person name="Ahmed R."/>
            <person name="Khan M.M."/>
            <person name="Islam R."/>
            <person name="Rashid M.M."/>
            <person name="Khan S.A."/>
            <person name="Rahman M.S."/>
            <person name="Alam M."/>
            <person name="Yahiya A.S."/>
            <person name="Khan M.S."/>
            <person name="Azam M.S."/>
            <person name="Haque T."/>
            <person name="Lashkar M.Z.H."/>
            <person name="Akhand A.I."/>
            <person name="Morshed G."/>
            <person name="Roy S."/>
            <person name="Uddin K.S."/>
            <person name="Rabeya T."/>
            <person name="Hossain A.S."/>
            <person name="Chowdhury A."/>
            <person name="Snigdha A.R."/>
            <person name="Mortoza M.S."/>
            <person name="Matin S.A."/>
            <person name="Hoque S.M.E."/>
            <person name="Islam M.K."/>
            <person name="Roy D.K."/>
            <person name="Haider R."/>
            <person name="Moosa M.M."/>
            <person name="Elias S.M."/>
            <person name="Hasan A.M."/>
            <person name="Jahan S."/>
            <person name="Shafiuddin M."/>
            <person name="Mahmood N."/>
            <person name="Shommy N.S."/>
        </authorList>
    </citation>
    <scope>NUCLEOTIDE SEQUENCE [LARGE SCALE GENOMIC DNA]</scope>
    <source>
        <strain evidence="2">cv. O-4</strain>
    </source>
</reference>
<dbReference type="EMBL" id="AWUE01022540">
    <property type="protein sequence ID" value="OMO57434.1"/>
    <property type="molecule type" value="Genomic_DNA"/>
</dbReference>
<dbReference type="PROSITE" id="PS51257">
    <property type="entry name" value="PROKAR_LIPOPROTEIN"/>
    <property type="match status" value="1"/>
</dbReference>
<comment type="caution">
    <text evidence="1">The sequence shown here is derived from an EMBL/GenBank/DDBJ whole genome shotgun (WGS) entry which is preliminary data.</text>
</comment>
<organism evidence="1 2">
    <name type="scientific">Corchorus olitorius</name>
    <dbReference type="NCBI Taxonomy" id="93759"/>
    <lineage>
        <taxon>Eukaryota</taxon>
        <taxon>Viridiplantae</taxon>
        <taxon>Streptophyta</taxon>
        <taxon>Embryophyta</taxon>
        <taxon>Tracheophyta</taxon>
        <taxon>Spermatophyta</taxon>
        <taxon>Magnoliopsida</taxon>
        <taxon>eudicotyledons</taxon>
        <taxon>Gunneridae</taxon>
        <taxon>Pentapetalae</taxon>
        <taxon>rosids</taxon>
        <taxon>malvids</taxon>
        <taxon>Malvales</taxon>
        <taxon>Malvaceae</taxon>
        <taxon>Grewioideae</taxon>
        <taxon>Apeibeae</taxon>
        <taxon>Corchorus</taxon>
    </lineage>
</organism>
<sequence length="45" mass="4691">MAQKLVWIGWRLVGVGCDGEAANGIMVLVVAACGGTETSCDRPQQ</sequence>
<dbReference type="AlphaFoldDB" id="A0A1R3GH78"/>
<accession>A0A1R3GH78</accession>
<protein>
    <submittedName>
        <fullName evidence="1">Elongation of very long chain fatty acids protein 1-like protein</fullName>
    </submittedName>
</protein>
<keyword evidence="2" id="KW-1185">Reference proteome</keyword>
<proteinExistence type="predicted"/>
<gene>
    <name evidence="1" type="ORF">COLO4_35388</name>
</gene>
<evidence type="ECO:0000313" key="2">
    <source>
        <dbReference type="Proteomes" id="UP000187203"/>
    </source>
</evidence>
<dbReference type="Proteomes" id="UP000187203">
    <property type="component" value="Unassembled WGS sequence"/>
</dbReference>
<name>A0A1R3GH78_9ROSI</name>
<evidence type="ECO:0000313" key="1">
    <source>
        <dbReference type="EMBL" id="OMO57434.1"/>
    </source>
</evidence>